<dbReference type="Gramene" id="ESW25820">
    <property type="protein sequence ID" value="ESW25820"/>
    <property type="gene ID" value="PHAVU_003G068200g"/>
</dbReference>
<feature type="compositionally biased region" description="Basic and acidic residues" evidence="1">
    <location>
        <begin position="11"/>
        <end position="20"/>
    </location>
</feature>
<evidence type="ECO:0000313" key="3">
    <source>
        <dbReference type="Proteomes" id="UP000000226"/>
    </source>
</evidence>
<dbReference type="OrthoDB" id="1907052at2759"/>
<organism evidence="2 3">
    <name type="scientific">Phaseolus vulgaris</name>
    <name type="common">Kidney bean</name>
    <name type="synonym">French bean</name>
    <dbReference type="NCBI Taxonomy" id="3885"/>
    <lineage>
        <taxon>Eukaryota</taxon>
        <taxon>Viridiplantae</taxon>
        <taxon>Streptophyta</taxon>
        <taxon>Embryophyta</taxon>
        <taxon>Tracheophyta</taxon>
        <taxon>Spermatophyta</taxon>
        <taxon>Magnoliopsida</taxon>
        <taxon>eudicotyledons</taxon>
        <taxon>Gunneridae</taxon>
        <taxon>Pentapetalae</taxon>
        <taxon>rosids</taxon>
        <taxon>fabids</taxon>
        <taxon>Fabales</taxon>
        <taxon>Fabaceae</taxon>
        <taxon>Papilionoideae</taxon>
        <taxon>50 kb inversion clade</taxon>
        <taxon>NPAAA clade</taxon>
        <taxon>indigoferoid/millettioid clade</taxon>
        <taxon>Phaseoleae</taxon>
        <taxon>Phaseolus</taxon>
    </lineage>
</organism>
<dbReference type="AlphaFoldDB" id="V7C970"/>
<reference evidence="3" key="1">
    <citation type="journal article" date="2014" name="Nat. Genet.">
        <title>A reference genome for common bean and genome-wide analysis of dual domestications.</title>
        <authorList>
            <person name="Schmutz J."/>
            <person name="McClean P.E."/>
            <person name="Mamidi S."/>
            <person name="Wu G.A."/>
            <person name="Cannon S.B."/>
            <person name="Grimwood J."/>
            <person name="Jenkins J."/>
            <person name="Shu S."/>
            <person name="Song Q."/>
            <person name="Chavarro C."/>
            <person name="Torres-Torres M."/>
            <person name="Geffroy V."/>
            <person name="Moghaddam S.M."/>
            <person name="Gao D."/>
            <person name="Abernathy B."/>
            <person name="Barry K."/>
            <person name="Blair M."/>
            <person name="Brick M.A."/>
            <person name="Chovatia M."/>
            <person name="Gepts P."/>
            <person name="Goodstein D.M."/>
            <person name="Gonzales M."/>
            <person name="Hellsten U."/>
            <person name="Hyten D.L."/>
            <person name="Jia G."/>
            <person name="Kelly J.D."/>
            <person name="Kudrna D."/>
            <person name="Lee R."/>
            <person name="Richard M.M."/>
            <person name="Miklas P.N."/>
            <person name="Osorno J.M."/>
            <person name="Rodrigues J."/>
            <person name="Thareau V."/>
            <person name="Urrea C.A."/>
            <person name="Wang M."/>
            <person name="Yu Y."/>
            <person name="Zhang M."/>
            <person name="Wing R.A."/>
            <person name="Cregan P.B."/>
            <person name="Rokhsar D.S."/>
            <person name="Jackson S.A."/>
        </authorList>
    </citation>
    <scope>NUCLEOTIDE SEQUENCE [LARGE SCALE GENOMIC DNA]</scope>
    <source>
        <strain evidence="3">cv. G19833</strain>
    </source>
</reference>
<dbReference type="EMBL" id="CM002290">
    <property type="protein sequence ID" value="ESW25820.1"/>
    <property type="molecule type" value="Genomic_DNA"/>
</dbReference>
<accession>V7C970</accession>
<protein>
    <submittedName>
        <fullName evidence="2">Uncharacterized protein</fullName>
    </submittedName>
</protein>
<dbReference type="Proteomes" id="UP000000226">
    <property type="component" value="Chromosome 3"/>
</dbReference>
<name>V7C970_PHAVU</name>
<keyword evidence="3" id="KW-1185">Reference proteome</keyword>
<gene>
    <name evidence="2" type="ORF">PHAVU_003G068200g</name>
</gene>
<feature type="region of interest" description="Disordered" evidence="1">
    <location>
        <begin position="1"/>
        <end position="34"/>
    </location>
</feature>
<evidence type="ECO:0000256" key="1">
    <source>
        <dbReference type="SAM" id="MobiDB-lite"/>
    </source>
</evidence>
<sequence length="152" mass="16664">MSIDLENVSRFGDDDKEQSACDKYPAPSTPQLKHGTCLLDDGDCHEHTNFSTEKESEEHDGEWKSVEASCENLNAESSPQPIEPGETLIKEEEDFSNGSKCEIAVSPNLHNEKLLINADGHTSPNQVIGSSAGSGSKLIRDVCFNFKLIRDV</sequence>
<evidence type="ECO:0000313" key="2">
    <source>
        <dbReference type="EMBL" id="ESW25820.1"/>
    </source>
</evidence>
<proteinExistence type="predicted"/>